<keyword evidence="2" id="KW-0560">Oxidoreductase</keyword>
<dbReference type="PANTHER" id="PTHR30466">
    <property type="entry name" value="FLAVIN REDUCTASE"/>
    <property type="match status" value="1"/>
</dbReference>
<comment type="similarity">
    <text evidence="1">Belongs to the non-flavoprotein flavin reductase family.</text>
</comment>
<dbReference type="InterPro" id="IPR002563">
    <property type="entry name" value="Flavin_Rdtase-like_dom"/>
</dbReference>
<evidence type="ECO:0000256" key="2">
    <source>
        <dbReference type="ARBA" id="ARBA00023002"/>
    </source>
</evidence>
<feature type="domain" description="Flavin reductase like" evidence="4">
    <location>
        <begin position="18"/>
        <end position="161"/>
    </location>
</feature>
<protein>
    <submittedName>
        <fullName evidence="5">Flavin reductase family protein</fullName>
    </submittedName>
</protein>
<dbReference type="SMART" id="SM00903">
    <property type="entry name" value="Flavin_Reduct"/>
    <property type="match status" value="1"/>
</dbReference>
<dbReference type="EMBL" id="JAATEJ010000019">
    <property type="protein sequence ID" value="NJP46067.1"/>
    <property type="molecule type" value="Genomic_DNA"/>
</dbReference>
<dbReference type="Proteomes" id="UP000734511">
    <property type="component" value="Unassembled WGS sequence"/>
</dbReference>
<dbReference type="Gene3D" id="2.30.110.10">
    <property type="entry name" value="Electron Transport, Fmn-binding Protein, Chain A"/>
    <property type="match status" value="1"/>
</dbReference>
<feature type="compositionally biased region" description="Pro residues" evidence="3">
    <location>
        <begin position="167"/>
        <end position="182"/>
    </location>
</feature>
<reference evidence="5 6" key="1">
    <citation type="submission" date="2020-03" db="EMBL/GenBank/DDBJ databases">
        <title>WGS of actinomycetes isolated from Thailand.</title>
        <authorList>
            <person name="Thawai C."/>
        </authorList>
    </citation>
    <scope>NUCLEOTIDE SEQUENCE [LARGE SCALE GENOMIC DNA]</scope>
    <source>
        <strain evidence="5 6">PRB2-1</strain>
    </source>
</reference>
<dbReference type="InterPro" id="IPR012349">
    <property type="entry name" value="Split_barrel_FMN-bd"/>
</dbReference>
<gene>
    <name evidence="5" type="ORF">HCN08_22050</name>
</gene>
<comment type="caution">
    <text evidence="5">The sequence shown here is derived from an EMBL/GenBank/DDBJ whole genome shotgun (WGS) entry which is preliminary data.</text>
</comment>
<keyword evidence="6" id="KW-1185">Reference proteome</keyword>
<name>A0ABX0ZSX7_9ACTN</name>
<dbReference type="PANTHER" id="PTHR30466:SF11">
    <property type="entry name" value="FLAVIN-DEPENDENT MONOOXYGENASE, REDUCTASE SUBUNIT HSAB"/>
    <property type="match status" value="1"/>
</dbReference>
<organism evidence="5 6">
    <name type="scientific">Actinacidiphila epipremni</name>
    <dbReference type="NCBI Taxonomy" id="2053013"/>
    <lineage>
        <taxon>Bacteria</taxon>
        <taxon>Bacillati</taxon>
        <taxon>Actinomycetota</taxon>
        <taxon>Actinomycetes</taxon>
        <taxon>Kitasatosporales</taxon>
        <taxon>Streptomycetaceae</taxon>
        <taxon>Actinacidiphila</taxon>
    </lineage>
</organism>
<evidence type="ECO:0000313" key="5">
    <source>
        <dbReference type="EMBL" id="NJP46067.1"/>
    </source>
</evidence>
<evidence type="ECO:0000313" key="6">
    <source>
        <dbReference type="Proteomes" id="UP000734511"/>
    </source>
</evidence>
<dbReference type="Pfam" id="PF01613">
    <property type="entry name" value="Flavin_Reduct"/>
    <property type="match status" value="1"/>
</dbReference>
<evidence type="ECO:0000256" key="1">
    <source>
        <dbReference type="ARBA" id="ARBA00008898"/>
    </source>
</evidence>
<proteinExistence type="inferred from homology"/>
<dbReference type="InterPro" id="IPR050268">
    <property type="entry name" value="NADH-dep_flavin_reductase"/>
</dbReference>
<evidence type="ECO:0000259" key="4">
    <source>
        <dbReference type="SMART" id="SM00903"/>
    </source>
</evidence>
<dbReference type="SUPFAM" id="SSF50475">
    <property type="entry name" value="FMN-binding split barrel"/>
    <property type="match status" value="1"/>
</dbReference>
<accession>A0ABX0ZSX7</accession>
<sequence length="182" mass="18840">MAPPVGTHVEPQVFRQVLGHVPTTVTVVTASTADGPAGLVVGSFVSVSLEPPLVGVFIAESSASWPPMSGTGSFTVNVLAHDQQELCARFARSGGDKFADLTWWESPHGNPVLPGTTAWLDCLVQQVQKLGDHFFAVAEVVGLGVAGSVPPMVFHRGALHTVTGPAPATPRTPHPTPGKGPS</sequence>
<evidence type="ECO:0000256" key="3">
    <source>
        <dbReference type="SAM" id="MobiDB-lite"/>
    </source>
</evidence>
<feature type="region of interest" description="Disordered" evidence="3">
    <location>
        <begin position="162"/>
        <end position="182"/>
    </location>
</feature>